<keyword evidence="7 17" id="KW-0418">Kinase</keyword>
<feature type="compositionally biased region" description="Basic and acidic residues" evidence="11">
    <location>
        <begin position="3422"/>
        <end position="3458"/>
    </location>
</feature>
<dbReference type="InterPro" id="IPR001789">
    <property type="entry name" value="Sig_transdc_resp-reg_receiver"/>
</dbReference>
<keyword evidence="13" id="KW-0732">Signal</keyword>
<feature type="domain" description="HAMP" evidence="16">
    <location>
        <begin position="1702"/>
        <end position="1754"/>
    </location>
</feature>
<dbReference type="InterPro" id="IPR003661">
    <property type="entry name" value="HisK_dim/P_dom"/>
</dbReference>
<dbReference type="FunFam" id="1.20.120.1530:FF:000002">
    <property type="entry name" value="Two-component osmosensing histidine kinase"/>
    <property type="match status" value="14"/>
</dbReference>
<dbReference type="Pfam" id="PF00672">
    <property type="entry name" value="HAMP"/>
    <property type="match status" value="2"/>
</dbReference>
<feature type="domain" description="HAMP" evidence="16">
    <location>
        <begin position="1518"/>
        <end position="1570"/>
    </location>
</feature>
<dbReference type="FunFam" id="1.10.287.130:FF:000002">
    <property type="entry name" value="Two-component osmosensing histidine kinase"/>
    <property type="match status" value="1"/>
</dbReference>
<feature type="domain" description="HAMP" evidence="16">
    <location>
        <begin position="2714"/>
        <end position="2766"/>
    </location>
</feature>
<keyword evidence="12" id="KW-1133">Transmembrane helix</keyword>
<dbReference type="EMBL" id="MDYQ01000067">
    <property type="protein sequence ID" value="PRP84231.1"/>
    <property type="molecule type" value="Genomic_DNA"/>
</dbReference>
<organism evidence="17 18">
    <name type="scientific">Planoprotostelium fungivorum</name>
    <dbReference type="NCBI Taxonomy" id="1890364"/>
    <lineage>
        <taxon>Eukaryota</taxon>
        <taxon>Amoebozoa</taxon>
        <taxon>Evosea</taxon>
        <taxon>Variosea</taxon>
        <taxon>Cavosteliida</taxon>
        <taxon>Cavosteliaceae</taxon>
        <taxon>Planoprotostelium</taxon>
    </lineage>
</organism>
<keyword evidence="8" id="KW-0067">ATP-binding</keyword>
<evidence type="ECO:0000256" key="8">
    <source>
        <dbReference type="ARBA" id="ARBA00022840"/>
    </source>
</evidence>
<dbReference type="InterPro" id="IPR003594">
    <property type="entry name" value="HATPase_dom"/>
</dbReference>
<feature type="domain" description="HAMP" evidence="16">
    <location>
        <begin position="2438"/>
        <end position="2490"/>
    </location>
</feature>
<feature type="domain" description="HAMP" evidence="16">
    <location>
        <begin position="1242"/>
        <end position="1294"/>
    </location>
</feature>
<feature type="domain" description="HAMP" evidence="16">
    <location>
        <begin position="2530"/>
        <end position="2582"/>
    </location>
</feature>
<dbReference type="InterPro" id="IPR003660">
    <property type="entry name" value="HAMP_dom"/>
</dbReference>
<evidence type="ECO:0000256" key="11">
    <source>
        <dbReference type="SAM" id="MobiDB-lite"/>
    </source>
</evidence>
<dbReference type="InterPro" id="IPR004358">
    <property type="entry name" value="Sig_transdc_His_kin-like_C"/>
</dbReference>
<feature type="region of interest" description="Disordered" evidence="11">
    <location>
        <begin position="3326"/>
        <end position="3458"/>
    </location>
</feature>
<protein>
    <recommendedName>
        <fullName evidence="2">histidine kinase</fullName>
        <ecNumber evidence="2">2.7.13.3</ecNumber>
    </recommendedName>
</protein>
<dbReference type="Pfam" id="PF00072">
    <property type="entry name" value="Response_reg"/>
    <property type="match status" value="2"/>
</dbReference>
<dbReference type="SUPFAM" id="SSF55874">
    <property type="entry name" value="ATPase domain of HSP90 chaperone/DNA topoisomerase II/histidine kinase"/>
    <property type="match status" value="1"/>
</dbReference>
<evidence type="ECO:0000259" key="15">
    <source>
        <dbReference type="PROSITE" id="PS50110"/>
    </source>
</evidence>
<feature type="domain" description="HAMP" evidence="16">
    <location>
        <begin position="1978"/>
        <end position="2030"/>
    </location>
</feature>
<dbReference type="InterPro" id="IPR036097">
    <property type="entry name" value="HisK_dim/P_sf"/>
</dbReference>
<dbReference type="EC" id="2.7.13.3" evidence="2"/>
<dbReference type="PANTHER" id="PTHR45339:SF1">
    <property type="entry name" value="HYBRID SIGNAL TRANSDUCTION HISTIDINE KINASE J"/>
    <property type="match status" value="1"/>
</dbReference>
<evidence type="ECO:0000256" key="10">
    <source>
        <dbReference type="PROSITE-ProRule" id="PRU00169"/>
    </source>
</evidence>
<feature type="domain" description="HAMP" evidence="16">
    <location>
        <begin position="698"/>
        <end position="743"/>
    </location>
</feature>
<evidence type="ECO:0000259" key="16">
    <source>
        <dbReference type="PROSITE" id="PS50885"/>
    </source>
</evidence>
<feature type="domain" description="Response regulatory" evidence="15">
    <location>
        <begin position="3175"/>
        <end position="3293"/>
    </location>
</feature>
<feature type="transmembrane region" description="Helical" evidence="12">
    <location>
        <begin position="221"/>
        <end position="243"/>
    </location>
</feature>
<dbReference type="InterPro" id="IPR011006">
    <property type="entry name" value="CheY-like_superfamily"/>
</dbReference>
<keyword evidence="12" id="KW-0472">Membrane</keyword>
<dbReference type="Pfam" id="PF02518">
    <property type="entry name" value="HATPase_c"/>
    <property type="match status" value="1"/>
</dbReference>
<feature type="domain" description="HAMP" evidence="16">
    <location>
        <begin position="1610"/>
        <end position="1662"/>
    </location>
</feature>
<feature type="domain" description="HAMP" evidence="16">
    <location>
        <begin position="1058"/>
        <end position="1110"/>
    </location>
</feature>
<feature type="domain" description="HAMP" evidence="16">
    <location>
        <begin position="2162"/>
        <end position="2214"/>
    </location>
</feature>
<evidence type="ECO:0000256" key="4">
    <source>
        <dbReference type="ARBA" id="ARBA00022679"/>
    </source>
</evidence>
<feature type="domain" description="HAMP" evidence="16">
    <location>
        <begin position="1886"/>
        <end position="1938"/>
    </location>
</feature>
<dbReference type="GO" id="GO:0016020">
    <property type="term" value="C:membrane"/>
    <property type="evidence" value="ECO:0007669"/>
    <property type="project" value="InterPro"/>
</dbReference>
<dbReference type="PANTHER" id="PTHR45339">
    <property type="entry name" value="HYBRID SIGNAL TRANSDUCTION HISTIDINE KINASE J"/>
    <property type="match status" value="1"/>
</dbReference>
<evidence type="ECO:0000256" key="1">
    <source>
        <dbReference type="ARBA" id="ARBA00000085"/>
    </source>
</evidence>
<keyword evidence="6" id="KW-0547">Nucleotide-binding</keyword>
<feature type="domain" description="HAMP" evidence="16">
    <location>
        <begin position="2070"/>
        <end position="2122"/>
    </location>
</feature>
<reference evidence="17 18" key="1">
    <citation type="journal article" date="2018" name="Genome Biol. Evol.">
        <title>Multiple Roots of Fruiting Body Formation in Amoebozoa.</title>
        <authorList>
            <person name="Hillmann F."/>
            <person name="Forbes G."/>
            <person name="Novohradska S."/>
            <person name="Ferling I."/>
            <person name="Riege K."/>
            <person name="Groth M."/>
            <person name="Westermann M."/>
            <person name="Marz M."/>
            <person name="Spaller T."/>
            <person name="Winckler T."/>
            <person name="Schaap P."/>
            <person name="Glockner G."/>
        </authorList>
    </citation>
    <scope>NUCLEOTIDE SEQUENCE [LARGE SCALE GENOMIC DNA]</scope>
    <source>
        <strain evidence="17 18">Jena</strain>
    </source>
</reference>
<dbReference type="SMART" id="SM00304">
    <property type="entry name" value="HAMP"/>
    <property type="match status" value="25"/>
</dbReference>
<dbReference type="Proteomes" id="UP000241769">
    <property type="component" value="Unassembled WGS sequence"/>
</dbReference>
<keyword evidence="9" id="KW-0902">Two-component regulatory system</keyword>
<feature type="domain" description="HAMP" evidence="16">
    <location>
        <begin position="1426"/>
        <end position="1478"/>
    </location>
</feature>
<dbReference type="SUPFAM" id="SSF47384">
    <property type="entry name" value="Homodimeric domain of signal transducing histidine kinase"/>
    <property type="match status" value="1"/>
</dbReference>
<dbReference type="InterPro" id="IPR036890">
    <property type="entry name" value="HATPase_C_sf"/>
</dbReference>
<dbReference type="SUPFAM" id="SSF52172">
    <property type="entry name" value="CheY-like"/>
    <property type="match status" value="2"/>
</dbReference>
<gene>
    <name evidence="17" type="ORF">PROFUN_08431</name>
</gene>
<dbReference type="SMART" id="SM00387">
    <property type="entry name" value="HATPase_c"/>
    <property type="match status" value="1"/>
</dbReference>
<dbReference type="FunFam" id="3.30.565.10:FF:000010">
    <property type="entry name" value="Sensor histidine kinase RcsC"/>
    <property type="match status" value="1"/>
</dbReference>
<feature type="domain" description="HAMP" evidence="16">
    <location>
        <begin position="966"/>
        <end position="1018"/>
    </location>
</feature>
<evidence type="ECO:0000256" key="7">
    <source>
        <dbReference type="ARBA" id="ARBA00022777"/>
    </source>
</evidence>
<dbReference type="Gene3D" id="1.10.287.130">
    <property type="match status" value="1"/>
</dbReference>
<evidence type="ECO:0000313" key="18">
    <source>
        <dbReference type="Proteomes" id="UP000241769"/>
    </source>
</evidence>
<evidence type="ECO:0000256" key="12">
    <source>
        <dbReference type="SAM" id="Phobius"/>
    </source>
</evidence>
<evidence type="ECO:0000259" key="14">
    <source>
        <dbReference type="PROSITE" id="PS50109"/>
    </source>
</evidence>
<comment type="caution">
    <text evidence="17">The sequence shown here is derived from an EMBL/GenBank/DDBJ whole genome shotgun (WGS) entry which is preliminary data.</text>
</comment>
<dbReference type="OrthoDB" id="10266508at2759"/>
<dbReference type="PROSITE" id="PS50110">
    <property type="entry name" value="RESPONSE_REGULATORY"/>
    <property type="match status" value="2"/>
</dbReference>
<keyword evidence="3 10" id="KW-0597">Phosphoprotein</keyword>
<evidence type="ECO:0000256" key="6">
    <source>
        <dbReference type="ARBA" id="ARBA00022741"/>
    </source>
</evidence>
<keyword evidence="4" id="KW-0808">Transferase</keyword>
<feature type="chain" id="PRO_5015129111" description="histidine kinase" evidence="13">
    <location>
        <begin position="22"/>
        <end position="3458"/>
    </location>
</feature>
<feature type="domain" description="HAMP" evidence="16">
    <location>
        <begin position="2254"/>
        <end position="2306"/>
    </location>
</feature>
<dbReference type="Gene3D" id="3.30.565.10">
    <property type="entry name" value="Histidine kinase-like ATPase, C-terminal domain"/>
    <property type="match status" value="1"/>
</dbReference>
<dbReference type="FunFam" id="1.20.120.1530:FF:000001">
    <property type="entry name" value="Two-component osmosensing histidine kinase"/>
    <property type="match status" value="1"/>
</dbReference>
<keyword evidence="5" id="KW-0677">Repeat</keyword>
<feature type="modified residue" description="4-aspartylphosphate" evidence="10">
    <location>
        <position position="3082"/>
    </location>
</feature>
<dbReference type="SMART" id="SM00388">
    <property type="entry name" value="HisKA"/>
    <property type="match status" value="1"/>
</dbReference>
<evidence type="ECO:0000256" key="5">
    <source>
        <dbReference type="ARBA" id="ARBA00022737"/>
    </source>
</evidence>
<dbReference type="InParanoid" id="A0A2P6NJU6"/>
<feature type="domain" description="Histidine kinase" evidence="14">
    <location>
        <begin position="2784"/>
        <end position="3007"/>
    </location>
</feature>
<feature type="modified residue" description="4-aspartylphosphate" evidence="10">
    <location>
        <position position="3224"/>
    </location>
</feature>
<feature type="domain" description="HAMP" evidence="16">
    <location>
        <begin position="782"/>
        <end position="834"/>
    </location>
</feature>
<evidence type="ECO:0000313" key="17">
    <source>
        <dbReference type="EMBL" id="PRP84231.1"/>
    </source>
</evidence>
<dbReference type="Pfam" id="PF18947">
    <property type="entry name" value="HAMP_2"/>
    <property type="match status" value="19"/>
</dbReference>
<dbReference type="CDD" id="cd16922">
    <property type="entry name" value="HATPase_EvgS-ArcB-TorS-like"/>
    <property type="match status" value="1"/>
</dbReference>
<dbReference type="Gene3D" id="1.20.120.1530">
    <property type="match status" value="13"/>
</dbReference>
<feature type="domain" description="Response regulatory" evidence="15">
    <location>
        <begin position="3031"/>
        <end position="3151"/>
    </location>
</feature>
<feature type="domain" description="HAMP" evidence="16">
    <location>
        <begin position="1150"/>
        <end position="1202"/>
    </location>
</feature>
<dbReference type="GO" id="GO:0000155">
    <property type="term" value="F:phosphorelay sensor kinase activity"/>
    <property type="evidence" value="ECO:0007669"/>
    <property type="project" value="InterPro"/>
</dbReference>
<dbReference type="PROSITE" id="PS50885">
    <property type="entry name" value="HAMP"/>
    <property type="match status" value="24"/>
</dbReference>
<dbReference type="STRING" id="1890364.A0A2P6NJU6"/>
<feature type="domain" description="HAMP" evidence="16">
    <location>
        <begin position="1334"/>
        <end position="1386"/>
    </location>
</feature>
<feature type="signal peptide" evidence="13">
    <location>
        <begin position="1"/>
        <end position="21"/>
    </location>
</feature>
<proteinExistence type="predicted"/>
<name>A0A2P6NJU6_9EUKA</name>
<evidence type="ECO:0000256" key="13">
    <source>
        <dbReference type="SAM" id="SignalP"/>
    </source>
</evidence>
<comment type="catalytic activity">
    <reaction evidence="1">
        <text>ATP + protein L-histidine = ADP + protein N-phospho-L-histidine.</text>
        <dbReference type="EC" id="2.7.13.3"/>
    </reaction>
</comment>
<evidence type="ECO:0000256" key="9">
    <source>
        <dbReference type="ARBA" id="ARBA00023012"/>
    </source>
</evidence>
<dbReference type="CDD" id="cd06225">
    <property type="entry name" value="HAMP"/>
    <property type="match status" value="21"/>
</dbReference>
<accession>A0A2P6NJU6</accession>
<feature type="domain" description="HAMP" evidence="16">
    <location>
        <begin position="874"/>
        <end position="926"/>
    </location>
</feature>
<evidence type="ECO:0000256" key="2">
    <source>
        <dbReference type="ARBA" id="ARBA00012438"/>
    </source>
</evidence>
<dbReference type="SMART" id="SM00448">
    <property type="entry name" value="REC"/>
    <property type="match status" value="2"/>
</dbReference>
<feature type="domain" description="HAMP" evidence="16">
    <location>
        <begin position="2622"/>
        <end position="2674"/>
    </location>
</feature>
<sequence length="3458" mass="368659">MRGSLQLIVLSFVATWMIASAEEHTIYLSNQGSTDAKCGSLADPCRSFTQAWRARSARPGDHVQIILRDTHYTLPPLNGLALAIFRHVSLTIRSNTDGIRSFFNVSHEDGSKGPLQLDTSSSIVFKDLHIVGASLSCRHGACPPKLIFDGCSIDGDLQVFGGHISIKDTFCNKTSRLMAVDSKVESSGNDCEVLLAHLQLSDSTRSLLQSESERPKEGQKVAIIMICLVIGGLSIPLTIFFAIGKFSKKSAAIDEESVEEVEVVTTSSSCPSSTCSNASTSSDDDNEYVELQDEESNTTTPSFRIGDSMSTEVVIHIDEETPITKEEALTYTDENHDQAPLSVNNGVVVDELVSSVAVENMTPVTTDSKRPHFRQLSTSMLSHPMNIGSHTAPPQLVEPDGKYDSIISRFGRHQSSHPSTTHPGGISQFCVRKNIVLQPSDRKFDENSSCIVTPSNLRATHSPEAAVALTPVSTDNISIFQVFNIRRPVTMKREDVGPTMGIPTGSSTESMPGVVTQCQSLLEALERHAAGDFSVRVALEDDRSETAKMASAFNTIAARNQYLLRQMMEDDIMTPAPDDWYGDWASSINAYNCGAAGKEPLKRLCDVMDSVAAGDLNVSMWRPGEKIPPGYEELSLSLDKMTERLSAFSNDILESLSMAAEGQLQYNCEPAGHSGVWRRLVDESNTMTSNLSRQFQCISEVTMAVAHGDLSKKIPNSENFKGDVRIMKDCINEMVDELAILASEVTRVAQEVGTQGKLGGQAIAQGQGIWKSLTDNVNTMATNLTSQVRSIAEVTTAVARGDLSKKITTNVQGDFSELKDTINTMVDQLNSFASEVTRVAREVGTEGKLGGQAQVAGVAGTWKDLTDNVNTMADNLTGQVRAIAQVTTAVAKGDLSKKITVDAKGEILELKNTINIMVDQLGIFAAEVTRVALEVGTEGRLGGQANVRGVAGCWKDLTDNVNTMAANLTSQVRAIAEVTTAVARGDLSKKISTDVQGEIAELKNTINTMVDQLNSFASEVTRVAGEVGTEGKLGGQAQVAGVAGTWKDLTDNVNTMASNLTGQVRAIAQVTTAVAKGDLSKKMTADAKGEILELKNTINTMVDQLNSFASEVTRVAREVGTEGKLGGQAQVSGVGGTWKDLTENVNTMADNLTGQVRAIAQVTTAVANGDLSKKITVDARGEILELKSTINIMVDQLGTFAAEVTRVALEVGTEGRLGGQANVIGVAGCWKDLTDNVNTMAANLTSQVRAIAEVTTAVARGDLSKKITTDVQGEIAELKNTINTMVDQLNSFASEVTRVAGEVGTEGKLGGQAQVAGVAGTWKDLTDNVNTMASNLTGQVRAIAQVTTAVAKGDLSKKMTADAKGEILELKNTINTMVDQLNSFASEVTRVAREVGTEGKLGGQAQVSGVGGTWKDLTENVNTMADNLTNQVRAIAEVTTAVANGDLSKKITVDAKGEILELKNTINTMVDQLGTFAAEVTRVALEVGTEGRLGGQANVRGVAGCWKDLTDNVNTMAANLTSQVRAIAEVTTAVARGDLSKKITTDVQGEIAELKNTINTMVDQLNSFASEVTRVAGEVGTEGKLGGQAQVAGVAGTWKDLTDNVNTMASNLTGQVRAIAQVTTAVAKGDLSKKMSADAKGEILELKNTINTMVDQLNSFASEVTRVAREVGTEGKLGGQAQVSGVGGTWKDLTENVNTMADNLTGQVRAIAQVTTAVANGDLSKKITVDARGEILELKNTINIMVDQLGTFAAEVTRVALEVGTEGRLGGQANVRGVAGCWKDLTDNVNTMAANLTSQVRAIAEVTTAVARGDLSKKITTDVQGEIAELKNTINTMVDQLNSFASEVTRVAGEVGTEGKLGGQAQVAGVAGTWKDLTDNVNTMASNLTGQVRAIAQVTTAVANGDLSKKMTADAKGEILALKNTINTMVDQLNSFASEVTRVAREVGTDGKLGGQANVKGVAGTWKDLTDNVNTMAANLTNQVRAIAEVTIAVANGNLTKKVEVNARGEIAELKDTINTMVDQLGTFADEVTRVALEVGTEGMLGGQAQVKGVAGTWKDLTDNVNTMAANLTNQVRAIAAVTTAVARGDLSKKIETDVKGEIAELKDTINTMVDQLNSFASEVTRVAGEVGTEGKLGGQAQVKGLEGLWKDLTDNVNTMAANLTNQVRAIAAVTTAVASGDLSKKMTADAKGEILELKDTINTMVGQLGTFAAEVTRVALEVGTQGKLGGQAQVKGVAGTWKDLTDNVNTMASNLTSQVRAIAVVTTAVARGDLSKKITTDVQGEILELKDTINTMVDQLNSFASEVTRVAGEVGTEGKLGGQAHVKGVEGIWFNLTDNVNTMAANLTNQVRAIAAVTTAVASGDLSKKIQVDAKGEILELKNTINTMVDQLGTFADEVTRVAGEVGTEGKLGGQAQVAGVAGTWKDLTDNVNTMAANLTGQVRAIAQVTTAVANGDLSKKMTADAKGEILALKNTINTMVDQLNSFASEVTRVAREVGTDGKLGGQAQVAGVGGTWKDLTENVNTMADNLTGQVRAIAQVTTAVANGDLSKKIGVDAKGEILELKNTINTMVDQLSTFAAEVTRVALEVGTEGRLGGQANVKGVAGCWKDLTDNVNTMASNLTSQVRAIAVVTTAVARGDLSKKIETDVKGEIAELKDTINTMVDQLNSFGSEVTRVAREVGTEGKLGGQAIVKGVEGIWKELTVNVNTMAANLTNQVRAIAEVATAVSKGDFTRYISVEAYGEMDTLKTIINVMIHTLKDTLMQTALANEANRAKSEFMANMSHEIRTPMNGIIGMTELTLETTLNAEQREYLKLVHSSALGLLTIINDILDFSKIEAGKLEIEHIDMNLRETMGDTMKALCLKAHEKDIELILSVDPGVPDRLIGDPVRLRQVITNLIGNAIKFTSHGEVVVKVEISQFQPRSDKISLWFCVTDTGIGIPEDKLAVIFEAFSQADGSITRRYGGTGLGLTISTRLVEQMEGKLTAESEPNKGSTFHFTATFGVNSSHSHEITELSSTVEISSFKDRRILIVDDNQTLREVLMRDVASLGMHAVDADSGETAIKILSKKDAYFDYILLDSQMPDVDGFGVAQYIKTLKGKMSNTAIVMMLSSTAQRGIVEKHADLSISVYINKPIGYNELIEALGKSRFSNFTCAPEAPVSILTPAVTRGARILLAEDNPVNQRLAIRVLEKFGYNVTLAENGLQAVLATEREDFDLILMDVQMPEMGGFEATTRIREREAIRGIRTPIIAMTAHAIQGYREKCLRGDMDGYVSKPIHVESLKRTLEEFLSKGPLTSVHSQSTVEVTGLSNTVTTVTSTTVVEEGGSKVTTTQTVITSPSTTPFPTPEPIRASTSTDVTKTARAAQPPPASPSEQAETPKKRRRQEENTPTAKRRETVDGSPLPLNPPVVDIPSVSQKVNEEIQKKFIELNKEKEEERRQKREEGKKIKEEKDEQ</sequence>
<dbReference type="Gene3D" id="3.40.50.2300">
    <property type="match status" value="2"/>
</dbReference>
<dbReference type="GO" id="GO:0005524">
    <property type="term" value="F:ATP binding"/>
    <property type="evidence" value="ECO:0007669"/>
    <property type="project" value="UniProtKB-KW"/>
</dbReference>
<keyword evidence="12" id="KW-0812">Transmembrane</keyword>
<dbReference type="PRINTS" id="PR00344">
    <property type="entry name" value="BCTRLSENSOR"/>
</dbReference>
<dbReference type="CDD" id="cd17546">
    <property type="entry name" value="REC_hyHK_CKI1_RcsC-like"/>
    <property type="match status" value="2"/>
</dbReference>
<dbReference type="InterPro" id="IPR005467">
    <property type="entry name" value="His_kinase_dom"/>
</dbReference>
<dbReference type="SUPFAM" id="SSF58104">
    <property type="entry name" value="Methyl-accepting chemotaxis protein (MCP) signaling domain"/>
    <property type="match status" value="6"/>
</dbReference>
<dbReference type="CDD" id="cd00082">
    <property type="entry name" value="HisKA"/>
    <property type="match status" value="1"/>
</dbReference>
<feature type="domain" description="HAMP" evidence="16">
    <location>
        <begin position="1794"/>
        <end position="1846"/>
    </location>
</feature>
<feature type="domain" description="HAMP" evidence="16">
    <location>
        <begin position="514"/>
        <end position="565"/>
    </location>
</feature>
<keyword evidence="18" id="KW-1185">Reference proteome</keyword>
<dbReference type="Pfam" id="PF00512">
    <property type="entry name" value="HisKA"/>
    <property type="match status" value="1"/>
</dbReference>
<evidence type="ECO:0000256" key="3">
    <source>
        <dbReference type="ARBA" id="ARBA00022553"/>
    </source>
</evidence>
<feature type="compositionally biased region" description="Low complexity" evidence="11">
    <location>
        <begin position="3326"/>
        <end position="3344"/>
    </location>
</feature>
<feature type="domain" description="HAMP" evidence="16">
    <location>
        <begin position="2346"/>
        <end position="2398"/>
    </location>
</feature>
<dbReference type="PROSITE" id="PS50109">
    <property type="entry name" value="HIS_KIN"/>
    <property type="match status" value="1"/>
</dbReference>